<dbReference type="Pfam" id="PF00534">
    <property type="entry name" value="Glycos_transf_1"/>
    <property type="match status" value="1"/>
</dbReference>
<name>A0A2W4D3X2_9HYPH</name>
<dbReference type="CDD" id="cd03801">
    <property type="entry name" value="GT4_PimA-like"/>
    <property type="match status" value="1"/>
</dbReference>
<dbReference type="RefSeq" id="WP_111158214.1">
    <property type="nucleotide sequence ID" value="NZ_PCDP01000001.1"/>
</dbReference>
<gene>
    <name evidence="3" type="ORF">CPY51_01135</name>
</gene>
<accession>A0A2W4D3X2</accession>
<evidence type="ECO:0000259" key="1">
    <source>
        <dbReference type="Pfam" id="PF00534"/>
    </source>
</evidence>
<dbReference type="Proteomes" id="UP000248925">
    <property type="component" value="Unassembled WGS sequence"/>
</dbReference>
<keyword evidence="4" id="KW-1185">Reference proteome</keyword>
<dbReference type="SUPFAM" id="SSF53756">
    <property type="entry name" value="UDP-Glycosyltransferase/glycogen phosphorylase"/>
    <property type="match status" value="1"/>
</dbReference>
<evidence type="ECO:0000259" key="2">
    <source>
        <dbReference type="Pfam" id="PF13439"/>
    </source>
</evidence>
<dbReference type="Pfam" id="PF13439">
    <property type="entry name" value="Glyco_transf_4"/>
    <property type="match status" value="1"/>
</dbReference>
<dbReference type="InterPro" id="IPR001296">
    <property type="entry name" value="Glyco_trans_1"/>
</dbReference>
<dbReference type="PANTHER" id="PTHR45947">
    <property type="entry name" value="SULFOQUINOVOSYL TRANSFERASE SQD2"/>
    <property type="match status" value="1"/>
</dbReference>
<keyword evidence="3" id="KW-0808">Transferase</keyword>
<protein>
    <submittedName>
        <fullName evidence="3">Glycosyl transferase</fullName>
    </submittedName>
</protein>
<evidence type="ECO:0000313" key="3">
    <source>
        <dbReference type="EMBL" id="PZM16885.1"/>
    </source>
</evidence>
<dbReference type="InterPro" id="IPR028098">
    <property type="entry name" value="Glyco_trans_4-like_N"/>
</dbReference>
<dbReference type="Gene3D" id="3.40.50.2000">
    <property type="entry name" value="Glycogen Phosphorylase B"/>
    <property type="match status" value="2"/>
</dbReference>
<feature type="domain" description="Glycosyl transferase family 1" evidence="1">
    <location>
        <begin position="189"/>
        <end position="347"/>
    </location>
</feature>
<dbReference type="GO" id="GO:0016757">
    <property type="term" value="F:glycosyltransferase activity"/>
    <property type="evidence" value="ECO:0007669"/>
    <property type="project" value="InterPro"/>
</dbReference>
<organism evidence="3 4">
    <name type="scientific">Rhizobium tubonense</name>
    <dbReference type="NCBI Taxonomy" id="484088"/>
    <lineage>
        <taxon>Bacteria</taxon>
        <taxon>Pseudomonadati</taxon>
        <taxon>Pseudomonadota</taxon>
        <taxon>Alphaproteobacteria</taxon>
        <taxon>Hyphomicrobiales</taxon>
        <taxon>Rhizobiaceae</taxon>
        <taxon>Rhizobium/Agrobacterium group</taxon>
        <taxon>Rhizobium</taxon>
    </lineage>
</organism>
<sequence length="381" mass="42066">MAKPLRILHCFRSPIGGIFRHVRDLAEEHSRAGHEVGILCDSTTGGEHEDGLFEDIRPFLSLGLTRIPIARSIGLSDVATLWSGYKTIKSLRPDVLHGHGAKGGVLARIIGSALQVNRYRVARIYTAHGGSLHFSRFSLPGLFVLPAERLLERFTDALIFICDFERKSYERKIGVPITRSQLIYNGISERDFRPVPSRSDSVNFIYVGMLRDLKGPDLFVDAFARTERRVGRPLSALMIGDGPDKEKYKTMMTERGLGHRIGMLPAMRIEEAFGMSQNIVVPSRAESMPYIVLEALAAGKAVIATRVGGIPEALGPMSPGLAEPNDADDLARIMAEAITEPRWREKTMPEAKMIQSVFSARVMAADVLKLYNEILGISAEA</sequence>
<dbReference type="PANTHER" id="PTHR45947:SF3">
    <property type="entry name" value="SULFOQUINOVOSYL TRANSFERASE SQD2"/>
    <property type="match status" value="1"/>
</dbReference>
<dbReference type="OrthoDB" id="9806708at2"/>
<dbReference type="InterPro" id="IPR050194">
    <property type="entry name" value="Glycosyltransferase_grp1"/>
</dbReference>
<proteinExistence type="predicted"/>
<dbReference type="EMBL" id="PCDP01000001">
    <property type="protein sequence ID" value="PZM16885.1"/>
    <property type="molecule type" value="Genomic_DNA"/>
</dbReference>
<feature type="domain" description="Glycosyltransferase subfamily 4-like N-terminal" evidence="2">
    <location>
        <begin position="15"/>
        <end position="188"/>
    </location>
</feature>
<comment type="caution">
    <text evidence="3">The sequence shown here is derived from an EMBL/GenBank/DDBJ whole genome shotgun (WGS) entry which is preliminary data.</text>
</comment>
<dbReference type="AlphaFoldDB" id="A0A2W4D3X2"/>
<evidence type="ECO:0000313" key="4">
    <source>
        <dbReference type="Proteomes" id="UP000248925"/>
    </source>
</evidence>
<reference evidence="3 4" key="1">
    <citation type="journal article" date="2018" name="Sci. Rep.">
        <title>Rhizobium tumorigenes sp. nov., a novel plant tumorigenic bacterium isolated from cane gall tumors on thornless blackberry.</title>
        <authorList>
            <person name="Kuzmanovi N."/>
            <person name="Smalla K."/>
            <person name="Gronow S."/>
            <person name="PuBawska J."/>
        </authorList>
    </citation>
    <scope>NUCLEOTIDE SEQUENCE [LARGE SCALE GENOMIC DNA]</scope>
    <source>
        <strain evidence="3 4">CCBAU 85046</strain>
    </source>
</reference>